<dbReference type="RefSeq" id="WP_171708946.1">
    <property type="nucleotide sequence ID" value="NZ_JAAVLW010000002.1"/>
</dbReference>
<protein>
    <submittedName>
        <fullName evidence="1">OmpH family outer membrane protein</fullName>
    </submittedName>
</protein>
<dbReference type="EMBL" id="JAAVLW010000002">
    <property type="protein sequence ID" value="NOJ46073.1"/>
    <property type="molecule type" value="Genomic_DNA"/>
</dbReference>
<name>A0A7Y4H282_9BRAD</name>
<evidence type="ECO:0000313" key="1">
    <source>
        <dbReference type="EMBL" id="NOJ46073.1"/>
    </source>
</evidence>
<reference evidence="1 2" key="1">
    <citation type="submission" date="2020-03" db="EMBL/GenBank/DDBJ databases">
        <title>Bradyrhizobium diversity isolated from nodules of Muelleranthus trifoliolatus.</title>
        <authorList>
            <person name="Klepa M."/>
            <person name="Helene L."/>
            <person name="Hungria M."/>
        </authorList>
    </citation>
    <scope>NUCLEOTIDE SEQUENCE [LARGE SCALE GENOMIC DNA]</scope>
    <source>
        <strain evidence="1 2">WSM 1744</strain>
    </source>
</reference>
<comment type="caution">
    <text evidence="1">The sequence shown here is derived from an EMBL/GenBank/DDBJ whole genome shotgun (WGS) entry which is preliminary data.</text>
</comment>
<dbReference type="Proteomes" id="UP000528734">
    <property type="component" value="Unassembled WGS sequence"/>
</dbReference>
<gene>
    <name evidence="1" type="ORF">HCN50_07415</name>
</gene>
<proteinExistence type="predicted"/>
<organism evidence="1 2">
    <name type="scientific">Bradyrhizobium archetypum</name>
    <dbReference type="NCBI Taxonomy" id="2721160"/>
    <lineage>
        <taxon>Bacteria</taxon>
        <taxon>Pseudomonadati</taxon>
        <taxon>Pseudomonadota</taxon>
        <taxon>Alphaproteobacteria</taxon>
        <taxon>Hyphomicrobiales</taxon>
        <taxon>Nitrobacteraceae</taxon>
        <taxon>Bradyrhizobium</taxon>
    </lineage>
</organism>
<dbReference type="AlphaFoldDB" id="A0A7Y4H282"/>
<accession>A0A7Y4H282</accession>
<keyword evidence="2" id="KW-1185">Reference proteome</keyword>
<evidence type="ECO:0000313" key="2">
    <source>
        <dbReference type="Proteomes" id="UP000528734"/>
    </source>
</evidence>
<sequence>MKTLTCRIGRLGLAGLIASASALLPYAPYSPMGTAPASAQAGILTVGAASAALSAALDQFKAAIAQAGDELRGLGNSLQANAQNVLQDMNKIMKDRMDQAVSSLDVQERRIVEDAEALTRQVQKATEALLKRAGDEARQTIVEADISAYDALFSLPCRDLRPRIVAAFPGEIVASQGQPVMTLRGNYLTQGSTLTASVDGKAARIVERLDHSIKVELPDTIASPTLNRVRAASVQVAGLAALDRTLWFGLVCREKSVSQAPVAAAITIRPQIKWSVSGKIRSTHLIESSRAEPVRKFSRTGNDHCDDTFDVTTSYCAADENAVRTTGTLSITSANCGSSAGAPQPSGPRCVSVPGHVQGCGADRGPFHTWLGCKGRGWLNYDLTLMVTTKSRVEAGSANIEVAPSVTDRSWSFSFPPAGDQAQYEYEATIQKTQGDEVLNRWTVSGANPNAGPVKSRVADGALAVELEE</sequence>